<proteinExistence type="predicted"/>
<evidence type="ECO:0000313" key="3">
    <source>
        <dbReference type="EMBL" id="QCT71128.1"/>
    </source>
</evidence>
<feature type="transmembrane region" description="Helical" evidence="2">
    <location>
        <begin position="12"/>
        <end position="30"/>
    </location>
</feature>
<dbReference type="AlphaFoldDB" id="A0A4P9C6K6"/>
<keyword evidence="2" id="KW-1133">Transmembrane helix</keyword>
<dbReference type="Proteomes" id="UP000218387">
    <property type="component" value="Chromosome"/>
</dbReference>
<keyword evidence="2" id="KW-0812">Transmembrane</keyword>
<keyword evidence="2" id="KW-0472">Membrane</keyword>
<feature type="transmembrane region" description="Helical" evidence="2">
    <location>
        <begin position="36"/>
        <end position="58"/>
    </location>
</feature>
<evidence type="ECO:0000256" key="1">
    <source>
        <dbReference type="SAM" id="MobiDB-lite"/>
    </source>
</evidence>
<reference evidence="3 4" key="1">
    <citation type="submission" date="2018-05" db="EMBL/GenBank/DDBJ databases">
        <title>Genome comparison of Eubacterium sp.</title>
        <authorList>
            <person name="Feng Y."/>
            <person name="Sanchez-Andrea I."/>
            <person name="Stams A.J.M."/>
            <person name="De Vos W.M."/>
        </authorList>
    </citation>
    <scope>NUCLEOTIDE SEQUENCE [LARGE SCALE GENOMIC DNA]</scope>
    <source>
        <strain evidence="3 4">YI</strain>
    </source>
</reference>
<evidence type="ECO:0000313" key="4">
    <source>
        <dbReference type="Proteomes" id="UP000218387"/>
    </source>
</evidence>
<gene>
    <name evidence="3" type="ORF">CPZ25_007245</name>
</gene>
<evidence type="ECO:0000256" key="2">
    <source>
        <dbReference type="SAM" id="Phobius"/>
    </source>
</evidence>
<dbReference type="RefSeq" id="WP_096920662.1">
    <property type="nucleotide sequence ID" value="NZ_CP029487.1"/>
</dbReference>
<dbReference type="EMBL" id="CP029487">
    <property type="protein sequence ID" value="QCT71128.1"/>
    <property type="molecule type" value="Genomic_DNA"/>
</dbReference>
<feature type="region of interest" description="Disordered" evidence="1">
    <location>
        <begin position="74"/>
        <end position="98"/>
    </location>
</feature>
<accession>A0A4P9C6K6</accession>
<name>A0A4P9C6K6_EUBML</name>
<organism evidence="3 4">
    <name type="scientific">Eubacterium maltosivorans</name>
    <dbReference type="NCBI Taxonomy" id="2041044"/>
    <lineage>
        <taxon>Bacteria</taxon>
        <taxon>Bacillati</taxon>
        <taxon>Bacillota</taxon>
        <taxon>Clostridia</taxon>
        <taxon>Eubacteriales</taxon>
        <taxon>Eubacteriaceae</taxon>
        <taxon>Eubacterium</taxon>
    </lineage>
</organism>
<feature type="compositionally biased region" description="Low complexity" evidence="1">
    <location>
        <begin position="79"/>
        <end position="97"/>
    </location>
</feature>
<sequence length="223" mass="24786">MKQKFYEKTWFFILMCIFLPPVAIALLWVQKKSNKGVRIIGTILMAVWTLIIIISIVATGSASKDFEKGFSDGTSAAVSNTTPTSTPEASSPSSDSSEGIISVQSAIDKTNLKNTTTTSTLKPDGSYELTVDADMPDYMAKSAVFNNAYDLCEYLKEYPKLAEEYSSVIINYNGDYVAQDGTTQHMPYARIRYTVEQINNFDFSSRDYTGFKNIADVVKMNID</sequence>
<keyword evidence="4" id="KW-1185">Reference proteome</keyword>
<protein>
    <submittedName>
        <fullName evidence="3">Uncharacterized protein</fullName>
    </submittedName>
</protein>
<dbReference type="KEGG" id="emt:CPZ25_007245"/>